<dbReference type="OrthoDB" id="9807503at2"/>
<feature type="domain" description="Glutamyl/glutaminyl-tRNA synthetase class Ib catalytic" evidence="9">
    <location>
        <begin position="127"/>
        <end position="236"/>
    </location>
</feature>
<dbReference type="GO" id="GO:0004818">
    <property type="term" value="F:glutamate-tRNA ligase activity"/>
    <property type="evidence" value="ECO:0007669"/>
    <property type="project" value="TreeGrafter"/>
</dbReference>
<sequence length="293" mass="32536">MTTPHYRGRFAPSPTGYLHLGSLLTAVGSFLHARHHQGEWLVRIEDLDTPRNVQGASVAILDTLTQLGMSWDKEVWYQSQRVAHYETALEALTAQQLTYPCACPRRLTAGQIYSGYCCLHPPAPQSAQAIRLKVPAKNFSLTDEIQGFYSQNLAEQVGDFVLKRRDGIIAYQLAVVVDDAAQGITHVVRGADLLDNTPRQCYLQQLFAFPTPHYAHLPMIVDSQGLKLSKQNHAPAVNPQPAVPLILQALTLLGQSPPDFLKNSDLNHCWEWAIANWDSCKVPVLHQLSADIS</sequence>
<dbReference type="GO" id="GO:0005829">
    <property type="term" value="C:cytosol"/>
    <property type="evidence" value="ECO:0007669"/>
    <property type="project" value="TreeGrafter"/>
</dbReference>
<protein>
    <recommendedName>
        <fullName evidence="7">Glutamyl-Q tRNA(Asp) synthetase</fullName>
        <shortName evidence="7">Glu-Q-RSs</shortName>
        <ecNumber evidence="7">6.1.1.-</ecNumber>
    </recommendedName>
</protein>
<evidence type="ECO:0000256" key="8">
    <source>
        <dbReference type="RuleBase" id="RU363037"/>
    </source>
</evidence>
<dbReference type="Gene3D" id="3.40.50.620">
    <property type="entry name" value="HUPs"/>
    <property type="match status" value="1"/>
</dbReference>
<comment type="cofactor">
    <cofactor evidence="7">
        <name>Zn(2+)</name>
        <dbReference type="ChEBI" id="CHEBI:29105"/>
    </cofactor>
    <text evidence="7">Binds 1 zinc ion per subunit.</text>
</comment>
<evidence type="ECO:0000256" key="4">
    <source>
        <dbReference type="ARBA" id="ARBA00022833"/>
    </source>
</evidence>
<dbReference type="RefSeq" id="WP_002690749.1">
    <property type="nucleotide sequence ID" value="NZ_JH600070.1"/>
</dbReference>
<dbReference type="NCBIfam" id="NF004314">
    <property type="entry name" value="PRK05710.1-3"/>
    <property type="match status" value="1"/>
</dbReference>
<evidence type="ECO:0000256" key="2">
    <source>
        <dbReference type="ARBA" id="ARBA00022723"/>
    </source>
</evidence>
<feature type="binding site" evidence="7">
    <location>
        <position position="171"/>
    </location>
    <ligand>
        <name>L-glutamate</name>
        <dbReference type="ChEBI" id="CHEBI:29985"/>
    </ligand>
</feature>
<dbReference type="eggNOG" id="COG0008">
    <property type="taxonomic scope" value="Bacteria"/>
</dbReference>
<dbReference type="GO" id="GO:0008270">
    <property type="term" value="F:zinc ion binding"/>
    <property type="evidence" value="ECO:0007669"/>
    <property type="project" value="UniProtKB-UniRule"/>
</dbReference>
<dbReference type="GO" id="GO:0005524">
    <property type="term" value="F:ATP binding"/>
    <property type="evidence" value="ECO:0007669"/>
    <property type="project" value="UniProtKB-KW"/>
</dbReference>
<keyword evidence="11" id="KW-1185">Reference proteome</keyword>
<comment type="function">
    <text evidence="7">Catalyzes the tRNA-independent activation of glutamate in presence of ATP and the subsequent transfer of glutamate onto a tRNA(Asp). Glutamate is transferred on the 2-amino-5-(4,5-dihydroxy-2-cyclopenten-1-yl) moiety of the queuosine in the wobble position of the QUC anticodon.</text>
</comment>
<dbReference type="EC" id="6.1.1.-" evidence="7"/>
<reference evidence="10 11" key="1">
    <citation type="submission" date="2011-11" db="EMBL/GenBank/DDBJ databases">
        <title>Improved High-Quality Draft sequence of Beggiatoa alba B18lD.</title>
        <authorList>
            <consortium name="US DOE Joint Genome Institute"/>
            <person name="Lucas S."/>
            <person name="Han J."/>
            <person name="Lapidus A."/>
            <person name="Cheng J.-F."/>
            <person name="Goodwin L."/>
            <person name="Pitluck S."/>
            <person name="Peters L."/>
            <person name="Mikhailova N."/>
            <person name="Held B."/>
            <person name="Detter J.C."/>
            <person name="Han C."/>
            <person name="Tapia R."/>
            <person name="Land M."/>
            <person name="Hauser L."/>
            <person name="Kyrpides N."/>
            <person name="Ivanova N."/>
            <person name="Pagani I."/>
            <person name="Samuel K."/>
            <person name="Teske A."/>
            <person name="Mueller J."/>
            <person name="Woyke T."/>
        </authorList>
    </citation>
    <scope>NUCLEOTIDE SEQUENCE [LARGE SCALE GENOMIC DNA]</scope>
    <source>
        <strain evidence="10 11">B18LD</strain>
    </source>
</reference>
<dbReference type="InterPro" id="IPR014729">
    <property type="entry name" value="Rossmann-like_a/b/a_fold"/>
</dbReference>
<dbReference type="EMBL" id="JH600070">
    <property type="protein sequence ID" value="EIJ43515.1"/>
    <property type="molecule type" value="Genomic_DNA"/>
</dbReference>
<keyword evidence="3 7" id="KW-0547">Nucleotide-binding</keyword>
<dbReference type="Pfam" id="PF00749">
    <property type="entry name" value="tRNA-synt_1c"/>
    <property type="match status" value="2"/>
</dbReference>
<feature type="binding site" evidence="7">
    <location>
        <begin position="9"/>
        <end position="13"/>
    </location>
    <ligand>
        <name>L-glutamate</name>
        <dbReference type="ChEBI" id="CHEBI:29985"/>
    </ligand>
</feature>
<evidence type="ECO:0000259" key="9">
    <source>
        <dbReference type="Pfam" id="PF00749"/>
    </source>
</evidence>
<dbReference type="Proteomes" id="UP000005744">
    <property type="component" value="Unassembled WGS sequence"/>
</dbReference>
<keyword evidence="4 7" id="KW-0862">Zinc</keyword>
<feature type="binding site" evidence="7">
    <location>
        <position position="103"/>
    </location>
    <ligand>
        <name>Zn(2+)</name>
        <dbReference type="ChEBI" id="CHEBI:29105"/>
    </ligand>
</feature>
<dbReference type="InterPro" id="IPR020058">
    <property type="entry name" value="Glu/Gln-tRNA-synth_Ib_cat-dom"/>
</dbReference>
<dbReference type="SUPFAM" id="SSF52374">
    <property type="entry name" value="Nucleotidylyl transferase"/>
    <property type="match status" value="1"/>
</dbReference>
<dbReference type="InterPro" id="IPR022380">
    <property type="entry name" value="Glu-Q_tRNA(Asp)_Synthase"/>
</dbReference>
<dbReference type="NCBIfam" id="TIGR03838">
    <property type="entry name" value="queuosine_YadB"/>
    <property type="match status" value="1"/>
</dbReference>
<feature type="binding site" evidence="7">
    <location>
        <position position="45"/>
    </location>
    <ligand>
        <name>L-glutamate</name>
        <dbReference type="ChEBI" id="CHEBI:29985"/>
    </ligand>
</feature>
<feature type="binding site" evidence="7">
    <location>
        <position position="117"/>
    </location>
    <ligand>
        <name>Zn(2+)</name>
        <dbReference type="ChEBI" id="CHEBI:29105"/>
    </ligand>
</feature>
<comment type="similarity">
    <text evidence="7">Belongs to the class-I aminoacyl-tRNA synthetase family. GluQ subfamily.</text>
</comment>
<dbReference type="InterPro" id="IPR000924">
    <property type="entry name" value="Glu/Gln-tRNA-synth"/>
</dbReference>
<evidence type="ECO:0000256" key="1">
    <source>
        <dbReference type="ARBA" id="ARBA00022598"/>
    </source>
</evidence>
<evidence type="ECO:0000256" key="3">
    <source>
        <dbReference type="ARBA" id="ARBA00022741"/>
    </source>
</evidence>
<dbReference type="PANTHER" id="PTHR43311:SF1">
    <property type="entry name" value="GLUTAMYL-Q TRNA(ASP) SYNTHETASE"/>
    <property type="match status" value="1"/>
</dbReference>
<evidence type="ECO:0000313" key="11">
    <source>
        <dbReference type="Proteomes" id="UP000005744"/>
    </source>
</evidence>
<evidence type="ECO:0000256" key="7">
    <source>
        <dbReference type="HAMAP-Rule" id="MF_01428"/>
    </source>
</evidence>
<keyword evidence="6 7" id="KW-0030">Aminoacyl-tRNA synthetase</keyword>
<feature type="short sequence motif" description="'KMSKS' region" evidence="7">
    <location>
        <begin position="227"/>
        <end position="231"/>
    </location>
</feature>
<dbReference type="FunFam" id="3.40.50.620:FF:000093">
    <property type="entry name" value="Glutamyl-Q tRNA(Asp) synthetase"/>
    <property type="match status" value="1"/>
</dbReference>
<organism evidence="10 11">
    <name type="scientific">Beggiatoa alba B18LD</name>
    <dbReference type="NCBI Taxonomy" id="395493"/>
    <lineage>
        <taxon>Bacteria</taxon>
        <taxon>Pseudomonadati</taxon>
        <taxon>Pseudomonadota</taxon>
        <taxon>Gammaproteobacteria</taxon>
        <taxon>Thiotrichales</taxon>
        <taxon>Thiotrichaceae</taxon>
        <taxon>Beggiatoa</taxon>
    </lineage>
</organism>
<evidence type="ECO:0000256" key="5">
    <source>
        <dbReference type="ARBA" id="ARBA00022840"/>
    </source>
</evidence>
<evidence type="ECO:0000256" key="6">
    <source>
        <dbReference type="ARBA" id="ARBA00023146"/>
    </source>
</evidence>
<name>I3CIS2_9GAMM</name>
<feature type="binding site" evidence="7">
    <location>
        <position position="101"/>
    </location>
    <ligand>
        <name>Zn(2+)</name>
        <dbReference type="ChEBI" id="CHEBI:29105"/>
    </ligand>
</feature>
<accession>I3CIS2</accession>
<evidence type="ECO:0000313" key="10">
    <source>
        <dbReference type="EMBL" id="EIJ43515.1"/>
    </source>
</evidence>
<feature type="binding site" evidence="7">
    <location>
        <position position="113"/>
    </location>
    <ligand>
        <name>Zn(2+)</name>
        <dbReference type="ChEBI" id="CHEBI:29105"/>
    </ligand>
</feature>
<dbReference type="HAMAP" id="MF_01428">
    <property type="entry name" value="Glu_Q_tRNA_synth"/>
    <property type="match status" value="1"/>
</dbReference>
<dbReference type="STRING" id="395493.BegalDRAFT_2674"/>
<feature type="binding site" evidence="7">
    <location>
        <position position="230"/>
    </location>
    <ligand>
        <name>ATP</name>
        <dbReference type="ChEBI" id="CHEBI:30616"/>
    </ligand>
</feature>
<dbReference type="PRINTS" id="PR00987">
    <property type="entry name" value="TRNASYNTHGLU"/>
</dbReference>
<keyword evidence="1 7" id="KW-0436">Ligase</keyword>
<dbReference type="GO" id="GO:0006400">
    <property type="term" value="P:tRNA modification"/>
    <property type="evidence" value="ECO:0007669"/>
    <property type="project" value="InterPro"/>
</dbReference>
<feature type="domain" description="Glutamyl/glutaminyl-tRNA synthetase class Ib catalytic" evidence="9">
    <location>
        <begin position="7"/>
        <end position="104"/>
    </location>
</feature>
<keyword evidence="5 7" id="KW-0067">ATP-binding</keyword>
<dbReference type="HOGENOM" id="CLU_015768_0_1_6"/>
<feature type="short sequence motif" description="'HIGH' region" evidence="7">
    <location>
        <begin position="12"/>
        <end position="22"/>
    </location>
</feature>
<gene>
    <name evidence="7" type="primary">gluQ</name>
    <name evidence="10" type="ORF">BegalDRAFT_2674</name>
</gene>
<feature type="binding site" evidence="7">
    <location>
        <position position="189"/>
    </location>
    <ligand>
        <name>L-glutamate</name>
        <dbReference type="ChEBI" id="CHEBI:29985"/>
    </ligand>
</feature>
<dbReference type="PANTHER" id="PTHR43311">
    <property type="entry name" value="GLUTAMATE--TRNA LIGASE"/>
    <property type="match status" value="1"/>
</dbReference>
<keyword evidence="2 7" id="KW-0479">Metal-binding</keyword>
<dbReference type="InterPro" id="IPR049940">
    <property type="entry name" value="GluQ/Sye"/>
</dbReference>
<proteinExistence type="inferred from homology"/>
<keyword evidence="8" id="KW-0648">Protein biosynthesis</keyword>
<dbReference type="AlphaFoldDB" id="I3CIS2"/>
<dbReference type="GO" id="GO:0006424">
    <property type="term" value="P:glutamyl-tRNA aminoacylation"/>
    <property type="evidence" value="ECO:0007669"/>
    <property type="project" value="InterPro"/>
</dbReference>